<dbReference type="AlphaFoldDB" id="A0A6J6EC79"/>
<name>A0A6J6EC79_9ZZZZ</name>
<proteinExistence type="predicted"/>
<evidence type="ECO:0000313" key="1">
    <source>
        <dbReference type="EMBL" id="CAB4573687.1"/>
    </source>
</evidence>
<organism evidence="1">
    <name type="scientific">freshwater metagenome</name>
    <dbReference type="NCBI Taxonomy" id="449393"/>
    <lineage>
        <taxon>unclassified sequences</taxon>
        <taxon>metagenomes</taxon>
        <taxon>ecological metagenomes</taxon>
    </lineage>
</organism>
<accession>A0A6J6EC79</accession>
<sequence length="51" mass="5005">MGATITCPSRIASKADCAAGATLARGPCLIVNLSDTKAPISQTVSTSLLAG</sequence>
<gene>
    <name evidence="1" type="ORF">UFOPK1650_00855</name>
</gene>
<protein>
    <submittedName>
        <fullName evidence="1">Unannotated protein</fullName>
    </submittedName>
</protein>
<reference evidence="1" key="1">
    <citation type="submission" date="2020-05" db="EMBL/GenBank/DDBJ databases">
        <authorList>
            <person name="Chiriac C."/>
            <person name="Salcher M."/>
            <person name="Ghai R."/>
            <person name="Kavagutti S V."/>
        </authorList>
    </citation>
    <scope>NUCLEOTIDE SEQUENCE</scope>
</reference>
<dbReference type="EMBL" id="CAEZTJ010000135">
    <property type="protein sequence ID" value="CAB4573687.1"/>
    <property type="molecule type" value="Genomic_DNA"/>
</dbReference>